<evidence type="ECO:0000256" key="5">
    <source>
        <dbReference type="ARBA" id="ARBA00023128"/>
    </source>
</evidence>
<dbReference type="Pfam" id="PF17068">
    <property type="entry name" value="RRG8"/>
    <property type="match status" value="1"/>
</dbReference>
<dbReference type="GO" id="GO:0005739">
    <property type="term" value="C:mitochondrion"/>
    <property type="evidence" value="ECO:0007669"/>
    <property type="project" value="UniProtKB-SubCell"/>
</dbReference>
<proteinExistence type="inferred from homology"/>
<evidence type="ECO:0000313" key="7">
    <source>
        <dbReference type="Proteomes" id="UP000799767"/>
    </source>
</evidence>
<dbReference type="OrthoDB" id="3363286at2759"/>
<evidence type="ECO:0000256" key="3">
    <source>
        <dbReference type="ARBA" id="ARBA00006716"/>
    </source>
</evidence>
<dbReference type="GeneID" id="54478336"/>
<dbReference type="RefSeq" id="XP_033588352.1">
    <property type="nucleotide sequence ID" value="XM_033737334.1"/>
</dbReference>
<reference evidence="6" key="1">
    <citation type="journal article" date="2020" name="Stud. Mycol.">
        <title>101 Dothideomycetes genomes: a test case for predicting lifestyles and emergence of pathogens.</title>
        <authorList>
            <person name="Haridas S."/>
            <person name="Albert R."/>
            <person name="Binder M."/>
            <person name="Bloem J."/>
            <person name="Labutti K."/>
            <person name="Salamov A."/>
            <person name="Andreopoulos B."/>
            <person name="Baker S."/>
            <person name="Barry K."/>
            <person name="Bills G."/>
            <person name="Bluhm B."/>
            <person name="Cannon C."/>
            <person name="Castanera R."/>
            <person name="Culley D."/>
            <person name="Daum C."/>
            <person name="Ezra D."/>
            <person name="Gonzalez J."/>
            <person name="Henrissat B."/>
            <person name="Kuo A."/>
            <person name="Liang C."/>
            <person name="Lipzen A."/>
            <person name="Lutzoni F."/>
            <person name="Magnuson J."/>
            <person name="Mondo S."/>
            <person name="Nolan M."/>
            <person name="Ohm R."/>
            <person name="Pangilinan J."/>
            <person name="Park H.-J."/>
            <person name="Ramirez L."/>
            <person name="Alfaro M."/>
            <person name="Sun H."/>
            <person name="Tritt A."/>
            <person name="Yoshinaga Y."/>
            <person name="Zwiers L.-H."/>
            <person name="Turgeon B."/>
            <person name="Goodwin S."/>
            <person name="Spatafora J."/>
            <person name="Crous P."/>
            <person name="Grigoriev I."/>
        </authorList>
    </citation>
    <scope>NUCLEOTIDE SEQUENCE</scope>
    <source>
        <strain evidence="6">CBS 113389</strain>
    </source>
</reference>
<organism evidence="6 7">
    <name type="scientific">Neohortaea acidophila</name>
    <dbReference type="NCBI Taxonomy" id="245834"/>
    <lineage>
        <taxon>Eukaryota</taxon>
        <taxon>Fungi</taxon>
        <taxon>Dikarya</taxon>
        <taxon>Ascomycota</taxon>
        <taxon>Pezizomycotina</taxon>
        <taxon>Dothideomycetes</taxon>
        <taxon>Dothideomycetidae</taxon>
        <taxon>Mycosphaerellales</taxon>
        <taxon>Teratosphaeriaceae</taxon>
        <taxon>Neohortaea</taxon>
    </lineage>
</organism>
<evidence type="ECO:0000256" key="1">
    <source>
        <dbReference type="ARBA" id="ARBA00003548"/>
    </source>
</evidence>
<keyword evidence="7" id="KW-1185">Reference proteome</keyword>
<comment type="similarity">
    <text evidence="3">Belongs to the RRG8 family.</text>
</comment>
<sequence>MDPIVLAAREKYTQPKAVVVQEELTEFQRELAKNPFAQSLASPIRQCSLTRVRLPTHFLQPFSTVVSSTRFAPEGDKRPHLLPHPARTRHEAYVSTGSSSYVINRRHVLDYLNRKGKWTAAVSFRMQEGYAKVGVKKRAKVGDTWVWDREMPERILGDLRAEVVKRLEECCGMTEEGKKLDLIVSLDTVADRRGITPAALLRVESTAAPLALAVVNPWLPVYDLPTLLGPAIFSSSTLSKRHPASPTLAIFQHPSTISLLLALDRLATYTRAPTTRANGLGQPAIFSL</sequence>
<accession>A0A6A6PP42</accession>
<dbReference type="Proteomes" id="UP000799767">
    <property type="component" value="Unassembled WGS sequence"/>
</dbReference>
<dbReference type="AlphaFoldDB" id="A0A6A6PP42"/>
<keyword evidence="5" id="KW-0496">Mitochondrion</keyword>
<gene>
    <name evidence="6" type="ORF">BDY17DRAFT_325296</name>
</gene>
<dbReference type="InterPro" id="IPR031415">
    <property type="entry name" value="Rrg8"/>
</dbReference>
<protein>
    <recommendedName>
        <fullName evidence="4">Required for respiratory growth protein 8, mitochondrial</fullName>
    </recommendedName>
</protein>
<comment type="function">
    <text evidence="1">Required for respiratory activity and maintenance and expression of the mitochondrial genome.</text>
</comment>
<dbReference type="EMBL" id="MU001637">
    <property type="protein sequence ID" value="KAF2481782.1"/>
    <property type="molecule type" value="Genomic_DNA"/>
</dbReference>
<evidence type="ECO:0000313" key="6">
    <source>
        <dbReference type="EMBL" id="KAF2481782.1"/>
    </source>
</evidence>
<evidence type="ECO:0000256" key="4">
    <source>
        <dbReference type="ARBA" id="ARBA00013944"/>
    </source>
</evidence>
<evidence type="ECO:0000256" key="2">
    <source>
        <dbReference type="ARBA" id="ARBA00004173"/>
    </source>
</evidence>
<comment type="subcellular location">
    <subcellularLocation>
        <location evidence="2">Mitochondrion</location>
    </subcellularLocation>
</comment>
<name>A0A6A6PP42_9PEZI</name>